<keyword evidence="1" id="KW-0175">Coiled coil</keyword>
<dbReference type="EMBL" id="CAXAMM010001703">
    <property type="protein sequence ID" value="CAK8993132.1"/>
    <property type="molecule type" value="Genomic_DNA"/>
</dbReference>
<feature type="compositionally biased region" description="Basic and acidic residues" evidence="2">
    <location>
        <begin position="76"/>
        <end position="102"/>
    </location>
</feature>
<evidence type="ECO:0000313" key="4">
    <source>
        <dbReference type="Proteomes" id="UP001642464"/>
    </source>
</evidence>
<sequence length="669" mass="74452">MADDEGGGVEDRGEMFVPAGTSGALTGVLDSHNLLAKKLLELQQARHETRAKQGFADREAIKCEVELSSAGAQQRAGDEERWQQEAKATEEQQQKVAEKMPELEDSTRMQIQFYQFLPSCPQTNQQREGWRAGGYFGLSLPSQCAPRCHRPIVSMRNVQLRSVRSSLPASDASSGDEEPGAATVGAWTHLACVEAALSLQIKKLGEEINQRPVRPILKWRVNALELFLLDEEVTSFQQGMEERMAQLEQTCQTRHEALSEEFRAVEPRLTPLLDALSQRLDATDENLVKLGERLSESKAENVSSLQDLSAQLKASAEAAEAFATKQDELVVGDFKECFNDRLKNLEGALKQSEYERLIFQDRFKTELAASTEQLQDLHRAREALHGDLAQLRTEALPPLAPLQEAQQQLRGVTAKLEEGLAACQTKAVELANSFATSAAQQSASHADLKGRVEAEVQRLETSAQVGTQQVLQTIRAGEGERLKLLEGQVVEERRERQELRARLEKEEREREGEILTCQRMAEKRAQDVELIANARFESVRQALDELVVEFQGFVKSENSRVMDVSRLEALVRALEVRVWPWRNSSKERSPSSSPRSGWDTARGGGPGGTGDWQEWLKVKKPTRPQGPQPGRPSWSQEPMTNLVVGPTNPVGPAMAAARTARVNTQEPFN</sequence>
<feature type="region of interest" description="Disordered" evidence="2">
    <location>
        <begin position="69"/>
        <end position="102"/>
    </location>
</feature>
<name>A0ABP0HSE0_9DINO</name>
<comment type="caution">
    <text evidence="3">The sequence shown here is derived from an EMBL/GenBank/DDBJ whole genome shotgun (WGS) entry which is preliminary data.</text>
</comment>
<evidence type="ECO:0000256" key="2">
    <source>
        <dbReference type="SAM" id="MobiDB-lite"/>
    </source>
</evidence>
<keyword evidence="4" id="KW-1185">Reference proteome</keyword>
<accession>A0ABP0HSE0</accession>
<proteinExistence type="predicted"/>
<evidence type="ECO:0000313" key="3">
    <source>
        <dbReference type="EMBL" id="CAK8993132.1"/>
    </source>
</evidence>
<feature type="coiled-coil region" evidence="1">
    <location>
        <begin position="335"/>
        <end position="422"/>
    </location>
</feature>
<feature type="region of interest" description="Disordered" evidence="2">
    <location>
        <begin position="583"/>
        <end position="669"/>
    </location>
</feature>
<feature type="coiled-coil region" evidence="1">
    <location>
        <begin position="482"/>
        <end position="516"/>
    </location>
</feature>
<protein>
    <submittedName>
        <fullName evidence="3">Uncharacterized protein</fullName>
    </submittedName>
</protein>
<feature type="coiled-coil region" evidence="1">
    <location>
        <begin position="273"/>
        <end position="300"/>
    </location>
</feature>
<dbReference type="Proteomes" id="UP001642464">
    <property type="component" value="Unassembled WGS sequence"/>
</dbReference>
<reference evidence="3 4" key="1">
    <citation type="submission" date="2024-02" db="EMBL/GenBank/DDBJ databases">
        <authorList>
            <person name="Chen Y."/>
            <person name="Shah S."/>
            <person name="Dougan E. K."/>
            <person name="Thang M."/>
            <person name="Chan C."/>
        </authorList>
    </citation>
    <scope>NUCLEOTIDE SEQUENCE [LARGE SCALE GENOMIC DNA]</scope>
</reference>
<evidence type="ECO:0000256" key="1">
    <source>
        <dbReference type="SAM" id="Coils"/>
    </source>
</evidence>
<organism evidence="3 4">
    <name type="scientific">Durusdinium trenchii</name>
    <dbReference type="NCBI Taxonomy" id="1381693"/>
    <lineage>
        <taxon>Eukaryota</taxon>
        <taxon>Sar</taxon>
        <taxon>Alveolata</taxon>
        <taxon>Dinophyceae</taxon>
        <taxon>Suessiales</taxon>
        <taxon>Symbiodiniaceae</taxon>
        <taxon>Durusdinium</taxon>
    </lineage>
</organism>
<gene>
    <name evidence="3" type="ORF">SCF082_LOCUS3378</name>
</gene>